<keyword evidence="2" id="KW-0472">Membrane</keyword>
<evidence type="ECO:0000256" key="1">
    <source>
        <dbReference type="ARBA" id="ARBA00022729"/>
    </source>
</evidence>
<accession>A0A8J8CD11</accession>
<organism evidence="4 5">
    <name type="scientific">Candidatus Sysuiplasma superficiale</name>
    <dbReference type="NCBI Taxonomy" id="2823368"/>
    <lineage>
        <taxon>Archaea</taxon>
        <taxon>Methanobacteriati</taxon>
        <taxon>Thermoplasmatota</taxon>
        <taxon>Thermoplasmata</taxon>
        <taxon>Candidatus Sysuiplasmatales</taxon>
        <taxon>Candidatus Sysuiplasmataceae</taxon>
        <taxon>Candidatus Sysuiplasma</taxon>
    </lineage>
</organism>
<evidence type="ECO:0000313" key="4">
    <source>
        <dbReference type="EMBL" id="MBX8643885.1"/>
    </source>
</evidence>
<dbReference type="AlphaFoldDB" id="A0A8J8CD11"/>
<feature type="domain" description="Leucine-binding protein" evidence="3">
    <location>
        <begin position="51"/>
        <end position="408"/>
    </location>
</feature>
<evidence type="ECO:0000256" key="2">
    <source>
        <dbReference type="SAM" id="Phobius"/>
    </source>
</evidence>
<evidence type="ECO:0000313" key="5">
    <source>
        <dbReference type="Proteomes" id="UP000750197"/>
    </source>
</evidence>
<dbReference type="EMBL" id="JAHEAC010000025">
    <property type="protein sequence ID" value="MBX8643885.1"/>
    <property type="molecule type" value="Genomic_DNA"/>
</dbReference>
<keyword evidence="2" id="KW-0812">Transmembrane</keyword>
<comment type="caution">
    <text evidence="4">The sequence shown here is derived from an EMBL/GenBank/DDBJ whole genome shotgun (WGS) entry which is preliminary data.</text>
</comment>
<sequence length="482" mass="50620">MMAVGGGPVGGEGAKKGNGKTVAIVLAVVLILIVAGVSLVVLTSRKAAPSEIRIGTLYASSGSFALSSGYQLSGLRLWINQTNAAGGLYVSSYGKKLPLKLFTYDDQSSTSTAATDYANLITVDHVNVFVSDFGSTLTAPAVSIAQEHHVLLFDPTASSPGFFSSSDPYIVDLSILVSSEWPLVLAHYLITHRTAISRIAILYLDQAFTAAQAATLDSALTAVGITPVYYQPTSASSSAEYSTILQSINSTNPQAVIELGYDLNDIAFFSAISAGNYHFPFVFTIYPGLEYSVLLADTPPGSLNYTYTYASPPVVQYTNVTLGPTTSQFVTQWTSLYGHAPNFNNIAGYNAGLLIGKIISTAGNLNQLDMRKAANMLSGNVTTLEGPFVLNTSTGAQLGMPMDVLQFQPSSSGLVPVVIYPENVATGTAIYPAPSVMLASPESSGAGSAYFWQSDLSVPAAASMVSPNSIFSAAAYMDGERL</sequence>
<name>A0A8J8CD11_9ARCH</name>
<gene>
    <name evidence="4" type="ORF">KIY12_04080</name>
</gene>
<reference evidence="4" key="1">
    <citation type="submission" date="2021-05" db="EMBL/GenBank/DDBJ databases">
        <title>Genomic insights into ecological role and evolution of a novel Thermoplasmata order Candidatus Sysuiplasmatales.</title>
        <authorList>
            <person name="Yuan Y."/>
        </authorList>
    </citation>
    <scope>NUCLEOTIDE SEQUENCE</scope>
    <source>
        <strain evidence="4">TUT19-bin139</strain>
    </source>
</reference>
<dbReference type="SUPFAM" id="SSF53822">
    <property type="entry name" value="Periplasmic binding protein-like I"/>
    <property type="match status" value="1"/>
</dbReference>
<dbReference type="Pfam" id="PF13458">
    <property type="entry name" value="Peripla_BP_6"/>
    <property type="match status" value="1"/>
</dbReference>
<keyword evidence="1" id="KW-0732">Signal</keyword>
<evidence type="ECO:0000259" key="3">
    <source>
        <dbReference type="Pfam" id="PF13458"/>
    </source>
</evidence>
<dbReference type="InterPro" id="IPR028082">
    <property type="entry name" value="Peripla_BP_I"/>
</dbReference>
<protein>
    <submittedName>
        <fullName evidence="4">ABC transporter substrate-binding protein</fullName>
    </submittedName>
</protein>
<dbReference type="PANTHER" id="PTHR30483:SF6">
    <property type="entry name" value="PERIPLASMIC BINDING PROTEIN OF ABC TRANSPORTER FOR NATURAL AMINO ACIDS"/>
    <property type="match status" value="1"/>
</dbReference>
<dbReference type="InterPro" id="IPR051010">
    <property type="entry name" value="BCAA_transport"/>
</dbReference>
<dbReference type="Gene3D" id="3.40.50.2300">
    <property type="match status" value="2"/>
</dbReference>
<dbReference type="InterPro" id="IPR028081">
    <property type="entry name" value="Leu-bd"/>
</dbReference>
<proteinExistence type="predicted"/>
<keyword evidence="2" id="KW-1133">Transmembrane helix</keyword>
<dbReference type="PANTHER" id="PTHR30483">
    <property type="entry name" value="LEUCINE-SPECIFIC-BINDING PROTEIN"/>
    <property type="match status" value="1"/>
</dbReference>
<dbReference type="Proteomes" id="UP000750197">
    <property type="component" value="Unassembled WGS sequence"/>
</dbReference>
<feature type="transmembrane region" description="Helical" evidence="2">
    <location>
        <begin position="22"/>
        <end position="43"/>
    </location>
</feature>